<dbReference type="InterPro" id="IPR015797">
    <property type="entry name" value="NUDIX_hydrolase-like_dom_sf"/>
</dbReference>
<dbReference type="RefSeq" id="WP_038047482.1">
    <property type="nucleotide sequence ID" value="NZ_JMFG01000008.1"/>
</dbReference>
<dbReference type="EMBL" id="JMFG01000008">
    <property type="protein sequence ID" value="KDA54287.1"/>
    <property type="molecule type" value="Genomic_DNA"/>
</dbReference>
<keyword evidence="6" id="KW-0464">Manganese</keyword>
<evidence type="ECO:0000313" key="8">
    <source>
        <dbReference type="EMBL" id="KDA54287.1"/>
    </source>
</evidence>
<protein>
    <recommendedName>
        <fullName evidence="7">Nudix hydrolase domain-containing protein</fullName>
    </recommendedName>
</protein>
<sequence>MWFEEVARKLEAQPVRRLQVPEATAAAVLVPLYVAGGELWVLLTRRADHLFHHPGQYAFPGGAKDEEDPDEVATALREAREELGIPEEQVMILGHLDDLFTVTGFVISPVVGAIPYPHELKPDPREVAAVVPVPFSVIANPLLVEEQEFTWQGKTLRSPVLHYGPHRIWGATARILQDLLFRLTGGEAGAVV</sequence>
<keyword evidence="3" id="KW-0479">Metal-binding</keyword>
<evidence type="ECO:0000313" key="9">
    <source>
        <dbReference type="Proteomes" id="UP000027284"/>
    </source>
</evidence>
<accession>A0A062XNX9</accession>
<dbReference type="Proteomes" id="UP000027284">
    <property type="component" value="Unassembled WGS sequence"/>
</dbReference>
<feature type="domain" description="Nudix hydrolase" evidence="7">
    <location>
        <begin position="23"/>
        <end position="155"/>
    </location>
</feature>
<comment type="cofactor">
    <cofactor evidence="2">
        <name>Mg(2+)</name>
        <dbReference type="ChEBI" id="CHEBI:18420"/>
    </cofactor>
</comment>
<dbReference type="InterPro" id="IPR000086">
    <property type="entry name" value="NUDIX_hydrolase_dom"/>
</dbReference>
<dbReference type="Gene3D" id="3.90.79.10">
    <property type="entry name" value="Nucleoside Triphosphate Pyrophosphohydrolase"/>
    <property type="match status" value="1"/>
</dbReference>
<evidence type="ECO:0000256" key="1">
    <source>
        <dbReference type="ARBA" id="ARBA00001936"/>
    </source>
</evidence>
<proteinExistence type="predicted"/>
<dbReference type="GO" id="GO:0010945">
    <property type="term" value="F:coenzyme A diphosphatase activity"/>
    <property type="evidence" value="ECO:0007669"/>
    <property type="project" value="InterPro"/>
</dbReference>
<evidence type="ECO:0000259" key="7">
    <source>
        <dbReference type="PROSITE" id="PS51462"/>
    </source>
</evidence>
<dbReference type="PROSITE" id="PS51462">
    <property type="entry name" value="NUDIX"/>
    <property type="match status" value="1"/>
</dbReference>
<evidence type="ECO:0000256" key="2">
    <source>
        <dbReference type="ARBA" id="ARBA00001946"/>
    </source>
</evidence>
<comment type="caution">
    <text evidence="8">The sequence shown here is derived from an EMBL/GenBank/DDBJ whole genome shotgun (WGS) entry which is preliminary data.</text>
</comment>
<dbReference type="OrthoDB" id="9802805at2"/>
<keyword evidence="9" id="KW-1185">Reference proteome</keyword>
<dbReference type="GO" id="GO:0046872">
    <property type="term" value="F:metal ion binding"/>
    <property type="evidence" value="ECO:0007669"/>
    <property type="project" value="UniProtKB-KW"/>
</dbReference>
<comment type="cofactor">
    <cofactor evidence="1">
        <name>Mn(2+)</name>
        <dbReference type="ChEBI" id="CHEBI:29035"/>
    </cofactor>
</comment>
<dbReference type="AlphaFoldDB" id="A0A062XNX9"/>
<evidence type="ECO:0000256" key="4">
    <source>
        <dbReference type="ARBA" id="ARBA00022801"/>
    </source>
</evidence>
<dbReference type="STRING" id="1312852.EG19_11240"/>
<keyword evidence="4" id="KW-0378">Hydrolase</keyword>
<dbReference type="InterPro" id="IPR045121">
    <property type="entry name" value="CoAse"/>
</dbReference>
<dbReference type="SUPFAM" id="SSF55811">
    <property type="entry name" value="Nudix"/>
    <property type="match status" value="1"/>
</dbReference>
<dbReference type="Pfam" id="PF00293">
    <property type="entry name" value="NUDIX"/>
    <property type="match status" value="1"/>
</dbReference>
<keyword evidence="5" id="KW-0460">Magnesium</keyword>
<dbReference type="PANTHER" id="PTHR12992">
    <property type="entry name" value="NUDIX HYDROLASE"/>
    <property type="match status" value="1"/>
</dbReference>
<evidence type="ECO:0000256" key="6">
    <source>
        <dbReference type="ARBA" id="ARBA00023211"/>
    </source>
</evidence>
<evidence type="ECO:0000256" key="5">
    <source>
        <dbReference type="ARBA" id="ARBA00022842"/>
    </source>
</evidence>
<dbReference type="CDD" id="cd03426">
    <property type="entry name" value="NUDIX_CoAse_Nudt7"/>
    <property type="match status" value="1"/>
</dbReference>
<dbReference type="PANTHER" id="PTHR12992:SF11">
    <property type="entry name" value="MITOCHONDRIAL COENZYME A DIPHOSPHATASE NUDT8"/>
    <property type="match status" value="1"/>
</dbReference>
<gene>
    <name evidence="8" type="ORF">EG19_11240</name>
</gene>
<name>A0A062XNX9_9BACT</name>
<evidence type="ECO:0000256" key="3">
    <source>
        <dbReference type="ARBA" id="ARBA00022723"/>
    </source>
</evidence>
<organism evidence="8 9">
    <name type="scientific">Thermoanaerobaculum aquaticum</name>
    <dbReference type="NCBI Taxonomy" id="1312852"/>
    <lineage>
        <taxon>Bacteria</taxon>
        <taxon>Pseudomonadati</taxon>
        <taxon>Acidobacteriota</taxon>
        <taxon>Thermoanaerobaculia</taxon>
        <taxon>Thermoanaerobaculales</taxon>
        <taxon>Thermoanaerobaculaceae</taxon>
        <taxon>Thermoanaerobaculum</taxon>
    </lineage>
</organism>
<reference evidence="8 9" key="1">
    <citation type="submission" date="2014-04" db="EMBL/GenBank/DDBJ databases">
        <title>The Genome Sequence of Thermoanaerobaculum aquaticum MP-01, The First Cultivated Group 23 Acidobacterium.</title>
        <authorList>
            <person name="Stamps B.W."/>
            <person name="Losey N.A."/>
            <person name="Lawson P.A."/>
            <person name="Stevenson B.S."/>
        </authorList>
    </citation>
    <scope>NUCLEOTIDE SEQUENCE [LARGE SCALE GENOMIC DNA]</scope>
    <source>
        <strain evidence="8 9">MP-01</strain>
    </source>
</reference>